<feature type="region of interest" description="Disordered" evidence="2">
    <location>
        <begin position="87"/>
        <end position="131"/>
    </location>
</feature>
<dbReference type="STRING" id="660518.SAMN05216218_1294"/>
<sequence>MAGEKTRVDFNAPKSLVERADSVVEILDISRTRLLIDALEDELEELANDEEFRRRLSDAYYDDRVGYDTVEAILGREEAMRLKLLRESMDRTPATPKLEDDLPSDDDFYDGEIPEWTGSNAPDASDGESRT</sequence>
<dbReference type="RefSeq" id="WP_092695634.1">
    <property type="nucleotide sequence ID" value="NZ_FNBK01000029.1"/>
</dbReference>
<feature type="coiled-coil region" evidence="1">
    <location>
        <begin position="29"/>
        <end position="56"/>
    </location>
</feature>
<feature type="compositionally biased region" description="Acidic residues" evidence="2">
    <location>
        <begin position="101"/>
        <end position="113"/>
    </location>
</feature>
<gene>
    <name evidence="3" type="ORF">SAMN05216218_1294</name>
</gene>
<evidence type="ECO:0000256" key="2">
    <source>
        <dbReference type="SAM" id="MobiDB-lite"/>
    </source>
</evidence>
<evidence type="ECO:0000256" key="1">
    <source>
        <dbReference type="SAM" id="Coils"/>
    </source>
</evidence>
<organism evidence="3 4">
    <name type="scientific">Halorientalis regularis</name>
    <dbReference type="NCBI Taxonomy" id="660518"/>
    <lineage>
        <taxon>Archaea</taxon>
        <taxon>Methanobacteriati</taxon>
        <taxon>Methanobacteriota</taxon>
        <taxon>Stenosarchaea group</taxon>
        <taxon>Halobacteria</taxon>
        <taxon>Halobacteriales</taxon>
        <taxon>Haloarculaceae</taxon>
        <taxon>Halorientalis</taxon>
    </lineage>
</organism>
<dbReference type="Proteomes" id="UP000199076">
    <property type="component" value="Unassembled WGS sequence"/>
</dbReference>
<reference evidence="4" key="1">
    <citation type="submission" date="2016-10" db="EMBL/GenBank/DDBJ databases">
        <authorList>
            <person name="Varghese N."/>
            <person name="Submissions S."/>
        </authorList>
    </citation>
    <scope>NUCLEOTIDE SEQUENCE [LARGE SCALE GENOMIC DNA]</scope>
    <source>
        <strain evidence="4">IBRC-M 10760</strain>
    </source>
</reference>
<keyword evidence="4" id="KW-1185">Reference proteome</keyword>
<evidence type="ECO:0000313" key="4">
    <source>
        <dbReference type="Proteomes" id="UP000199076"/>
    </source>
</evidence>
<accession>A0A1G7TRX4</accession>
<proteinExistence type="predicted"/>
<evidence type="ECO:0000313" key="3">
    <source>
        <dbReference type="EMBL" id="SDG38018.1"/>
    </source>
</evidence>
<dbReference type="OrthoDB" id="330467at2157"/>
<dbReference type="AlphaFoldDB" id="A0A1G7TRX4"/>
<protein>
    <submittedName>
        <fullName evidence="3">Uncharacterized protein</fullName>
    </submittedName>
</protein>
<name>A0A1G7TRX4_9EURY</name>
<keyword evidence="1" id="KW-0175">Coiled coil</keyword>
<dbReference type="EMBL" id="FNBK01000029">
    <property type="protein sequence ID" value="SDG38018.1"/>
    <property type="molecule type" value="Genomic_DNA"/>
</dbReference>